<accession>A0A060NND9</accession>
<dbReference type="Proteomes" id="UP000067461">
    <property type="component" value="Chromosome"/>
</dbReference>
<keyword evidence="2" id="KW-1185">Reference proteome</keyword>
<dbReference type="HOGENOM" id="CLU_144604_0_0_4"/>
<dbReference type="InterPro" id="IPR038287">
    <property type="entry name" value="Cse2_sf"/>
</dbReference>
<dbReference type="EMBL" id="AP014568">
    <property type="protein sequence ID" value="BAO81053.1"/>
    <property type="molecule type" value="Genomic_DNA"/>
</dbReference>
<dbReference type="AlphaFoldDB" id="A0A060NND9"/>
<dbReference type="Gene3D" id="1.10.520.40">
    <property type="entry name" value="CRISPR-associated protein Cse2"/>
    <property type="match status" value="1"/>
</dbReference>
<proteinExistence type="predicted"/>
<reference evidence="1 2" key="1">
    <citation type="journal article" date="2014" name="Nat. Commun.">
        <title>Physiological and genomic features of highly alkaliphilic hydrogen-utilizing Betaproteobacteria from a continental serpentinizing site.</title>
        <authorList>
            <person name="Suzuki S."/>
            <person name="Kuenen J.G."/>
            <person name="Schipper K."/>
            <person name="van der Velde S."/>
            <person name="Ishii S."/>
            <person name="Wu A."/>
            <person name="Sorokin D.Y."/>
            <person name="Tenney A."/>
            <person name="Meng X.Y."/>
            <person name="Morrill P.L."/>
            <person name="Kamagata Y."/>
            <person name="Muyzer G."/>
            <person name="Nealson K.H."/>
        </authorList>
    </citation>
    <scope>NUCLEOTIDE SEQUENCE [LARGE SCALE GENOMIC DNA]</scope>
    <source>
        <strain evidence="1 2">A1</strain>
    </source>
</reference>
<dbReference type="KEGG" id="cbaa:SRAA_1199"/>
<sequence>MSVELPDFVALRARFESEAFSNGARAELRRLPDMESVALCPALYRLFPGQKPDDRHLRLAFLLPCCKHDAKAKSLGTQLAKAKVSEARVLQVARAHSPLDLIQLRRLLTHAEPAVNWAEFGKTLWYWGDRARRQLVEDYYLAQFPLAKGAQQ</sequence>
<organism evidence="1 2">
    <name type="scientific">Serpentinimonas raichei</name>
    <dbReference type="NCBI Taxonomy" id="1458425"/>
    <lineage>
        <taxon>Bacteria</taxon>
        <taxon>Pseudomonadati</taxon>
        <taxon>Pseudomonadota</taxon>
        <taxon>Betaproteobacteria</taxon>
        <taxon>Burkholderiales</taxon>
        <taxon>Comamonadaceae</taxon>
        <taxon>Serpentinimonas</taxon>
    </lineage>
</organism>
<gene>
    <name evidence="1" type="ORF">SRAA_1199</name>
</gene>
<dbReference type="STRING" id="1458425.SRAA_1199"/>
<dbReference type="OrthoDB" id="5767307at2"/>
<protein>
    <recommendedName>
        <fullName evidence="3">Type I-E CRISPR-associated protein Cse2/CasB</fullName>
    </recommendedName>
</protein>
<dbReference type="NCBIfam" id="TIGR02548">
    <property type="entry name" value="casB_cse2"/>
    <property type="match status" value="1"/>
</dbReference>
<name>A0A060NND9_9BURK</name>
<dbReference type="Pfam" id="PF09485">
    <property type="entry name" value="CRISPR_Cse2"/>
    <property type="match status" value="1"/>
</dbReference>
<evidence type="ECO:0008006" key="3">
    <source>
        <dbReference type="Google" id="ProtNLM"/>
    </source>
</evidence>
<dbReference type="CDD" id="cd09731">
    <property type="entry name" value="Cse2_I-E"/>
    <property type="match status" value="1"/>
</dbReference>
<dbReference type="InterPro" id="IPR013382">
    <property type="entry name" value="CRISPR-assoc_prot_Cse2"/>
</dbReference>
<dbReference type="RefSeq" id="WP_045531464.1">
    <property type="nucleotide sequence ID" value="NZ_AP014568.1"/>
</dbReference>
<evidence type="ECO:0000313" key="1">
    <source>
        <dbReference type="EMBL" id="BAO81053.1"/>
    </source>
</evidence>
<evidence type="ECO:0000313" key="2">
    <source>
        <dbReference type="Proteomes" id="UP000067461"/>
    </source>
</evidence>